<reference evidence="3 4" key="1">
    <citation type="journal article" date="2018" name="Science">
        <title>The opium poppy genome and morphinan production.</title>
        <authorList>
            <person name="Guo L."/>
            <person name="Winzer T."/>
            <person name="Yang X."/>
            <person name="Li Y."/>
            <person name="Ning Z."/>
            <person name="He Z."/>
            <person name="Teodor R."/>
            <person name="Lu Y."/>
            <person name="Bowser T.A."/>
            <person name="Graham I.A."/>
            <person name="Ye K."/>
        </authorList>
    </citation>
    <scope>NUCLEOTIDE SEQUENCE [LARGE SCALE GENOMIC DNA]</scope>
    <source>
        <strain evidence="4">cv. HN1</strain>
        <tissue evidence="3">Leaves</tissue>
    </source>
</reference>
<evidence type="ECO:0000313" key="4">
    <source>
        <dbReference type="Proteomes" id="UP000316621"/>
    </source>
</evidence>
<evidence type="ECO:0000256" key="1">
    <source>
        <dbReference type="SAM" id="SignalP"/>
    </source>
</evidence>
<gene>
    <name evidence="3" type="ORF">C5167_025382</name>
</gene>
<dbReference type="PROSITE" id="PS50181">
    <property type="entry name" value="FBOX"/>
    <property type="match status" value="1"/>
</dbReference>
<dbReference type="InterPro" id="IPR053781">
    <property type="entry name" value="F-box_AtFBL13-like"/>
</dbReference>
<dbReference type="InterPro" id="IPR036047">
    <property type="entry name" value="F-box-like_dom_sf"/>
</dbReference>
<dbReference type="InterPro" id="IPR001810">
    <property type="entry name" value="F-box_dom"/>
</dbReference>
<keyword evidence="1" id="KW-0732">Signal</keyword>
<dbReference type="InterPro" id="IPR055294">
    <property type="entry name" value="FBL60-like"/>
</dbReference>
<proteinExistence type="predicted"/>
<dbReference type="SMART" id="SM00256">
    <property type="entry name" value="FBOX"/>
    <property type="match status" value="1"/>
</dbReference>
<dbReference type="PANTHER" id="PTHR31293">
    <property type="entry name" value="RNI-LIKE SUPERFAMILY PROTEIN"/>
    <property type="match status" value="1"/>
</dbReference>
<dbReference type="CDD" id="cd22160">
    <property type="entry name" value="F-box_AtFBL13-like"/>
    <property type="match status" value="1"/>
</dbReference>
<keyword evidence="4" id="KW-1185">Reference proteome</keyword>
<name>A0A4Y7JV03_PAPSO</name>
<accession>A0A4Y7JV03</accession>
<feature type="chain" id="PRO_5021294639" description="F-box domain-containing protein" evidence="1">
    <location>
        <begin position="23"/>
        <end position="121"/>
    </location>
</feature>
<sequence>SVDIIAGWILVSISLILPPPQADNDILEKLLVGQDNMSEVEDRISNLPASLLLHILSFVDTRDAARTSVLSKRWKYIWRSIPILGFQCRNSSQTDRFMDFVDRTLEFHDESNIQEFYLMSM</sequence>
<dbReference type="Gramene" id="RZC63628">
    <property type="protein sequence ID" value="RZC63628"/>
    <property type="gene ID" value="C5167_025382"/>
</dbReference>
<dbReference type="Gene3D" id="1.20.1280.50">
    <property type="match status" value="1"/>
</dbReference>
<feature type="non-terminal residue" evidence="3">
    <location>
        <position position="121"/>
    </location>
</feature>
<dbReference type="PANTHER" id="PTHR31293:SF12">
    <property type="entry name" value="RNI-LIKE SUPERFAMILY PROTEIN"/>
    <property type="match status" value="1"/>
</dbReference>
<feature type="domain" description="F-box" evidence="2">
    <location>
        <begin position="41"/>
        <end position="77"/>
    </location>
</feature>
<feature type="non-terminal residue" evidence="3">
    <location>
        <position position="1"/>
    </location>
</feature>
<dbReference type="AlphaFoldDB" id="A0A4Y7JV03"/>
<dbReference type="Proteomes" id="UP000316621">
    <property type="component" value="Chromosome 5"/>
</dbReference>
<dbReference type="EMBL" id="CM010719">
    <property type="protein sequence ID" value="RZC63628.1"/>
    <property type="molecule type" value="Genomic_DNA"/>
</dbReference>
<organism evidence="3 4">
    <name type="scientific">Papaver somniferum</name>
    <name type="common">Opium poppy</name>
    <dbReference type="NCBI Taxonomy" id="3469"/>
    <lineage>
        <taxon>Eukaryota</taxon>
        <taxon>Viridiplantae</taxon>
        <taxon>Streptophyta</taxon>
        <taxon>Embryophyta</taxon>
        <taxon>Tracheophyta</taxon>
        <taxon>Spermatophyta</taxon>
        <taxon>Magnoliopsida</taxon>
        <taxon>Ranunculales</taxon>
        <taxon>Papaveraceae</taxon>
        <taxon>Papaveroideae</taxon>
        <taxon>Papaver</taxon>
    </lineage>
</organism>
<dbReference type="Pfam" id="PF00646">
    <property type="entry name" value="F-box"/>
    <property type="match status" value="1"/>
</dbReference>
<evidence type="ECO:0000313" key="3">
    <source>
        <dbReference type="EMBL" id="RZC63628.1"/>
    </source>
</evidence>
<feature type="signal peptide" evidence="1">
    <location>
        <begin position="1"/>
        <end position="22"/>
    </location>
</feature>
<dbReference type="OMA" id="QDNMSEV"/>
<dbReference type="SUPFAM" id="SSF81383">
    <property type="entry name" value="F-box domain"/>
    <property type="match status" value="1"/>
</dbReference>
<protein>
    <recommendedName>
        <fullName evidence="2">F-box domain-containing protein</fullName>
    </recommendedName>
</protein>
<evidence type="ECO:0000259" key="2">
    <source>
        <dbReference type="PROSITE" id="PS50181"/>
    </source>
</evidence>